<evidence type="ECO:0000256" key="8">
    <source>
        <dbReference type="PROSITE-ProRule" id="PRU00723"/>
    </source>
</evidence>
<protein>
    <recommendedName>
        <fullName evidence="10">C3H1-type domain-containing protein</fullName>
    </recommendedName>
</protein>
<evidence type="ECO:0000259" key="10">
    <source>
        <dbReference type="PROSITE" id="PS50103"/>
    </source>
</evidence>
<organism evidence="11 12">
    <name type="scientific">Circinella minor</name>
    <dbReference type="NCBI Taxonomy" id="1195481"/>
    <lineage>
        <taxon>Eukaryota</taxon>
        <taxon>Fungi</taxon>
        <taxon>Fungi incertae sedis</taxon>
        <taxon>Mucoromycota</taxon>
        <taxon>Mucoromycotina</taxon>
        <taxon>Mucoromycetes</taxon>
        <taxon>Mucorales</taxon>
        <taxon>Lichtheimiaceae</taxon>
        <taxon>Circinella</taxon>
    </lineage>
</organism>
<comment type="caution">
    <text evidence="11">The sequence shown here is derived from an EMBL/GenBank/DDBJ whole genome shotgun (WGS) entry which is preliminary data.</text>
</comment>
<evidence type="ECO:0000256" key="5">
    <source>
        <dbReference type="ARBA" id="ARBA00022771"/>
    </source>
</evidence>
<dbReference type="InterPro" id="IPR000571">
    <property type="entry name" value="Znf_CCCH"/>
</dbReference>
<evidence type="ECO:0000256" key="7">
    <source>
        <dbReference type="ARBA" id="ARBA00023242"/>
    </source>
</evidence>
<dbReference type="GO" id="GO:0008143">
    <property type="term" value="F:poly(A) binding"/>
    <property type="evidence" value="ECO:0007669"/>
    <property type="project" value="InterPro"/>
</dbReference>
<sequence length="411" mass="46417">ATLAQYIINLLKSGNSADNVNHELQQYTDLTDWIFARANELENPAPPPEQKQQSPIKESNTTETTNKPRGNRIFAHAIGSINGSTQNIRRSRSRSRSPEVRPRGRDRERSPYRKNIEDRLHDPNGRHQQQRSINGRQVQILDSNGTQKQNSRPSVFDRLGGTTRPVSSTTQQPVERCKYWPSCSQGEKCIYFHPKTICPDFPNCSKPTNECMFIHPEVSPTQQQQQPMMMSMPIKRPIPCKFFPYCTNPMCPFVHPEQPVTVTATEPSTVASTGPIKRVPIPCKMGDQCKRPGCHFIHPGDDDKTPASETLCKYDGSCTRPGCFYKHTVPPQPFTGGHRSLVLNKKENPSDRQFSVADESEVERIVLGESADLIKKEENKESSNNNNEQKTTTVVSESNPQQGREDEAMEM</sequence>
<evidence type="ECO:0000256" key="1">
    <source>
        <dbReference type="ARBA" id="ARBA00004123"/>
    </source>
</evidence>
<dbReference type="PANTHER" id="PTHR14738">
    <property type="entry name" value="ZINC FINGER CCCH DOMAIN-CONTAINING PROTEIN 14"/>
    <property type="match status" value="1"/>
</dbReference>
<feature type="compositionally biased region" description="Polar residues" evidence="9">
    <location>
        <begin position="50"/>
        <end position="68"/>
    </location>
</feature>
<keyword evidence="3 8" id="KW-0479">Metal-binding</keyword>
<dbReference type="PROSITE" id="PS50103">
    <property type="entry name" value="ZF_C3H1"/>
    <property type="match status" value="1"/>
</dbReference>
<dbReference type="Gene3D" id="4.10.1000.40">
    <property type="match status" value="1"/>
</dbReference>
<dbReference type="EMBL" id="JAEPRB010000001">
    <property type="protein sequence ID" value="KAG2228259.1"/>
    <property type="molecule type" value="Genomic_DNA"/>
</dbReference>
<keyword evidence="5 8" id="KW-0863">Zinc-finger</keyword>
<keyword evidence="7" id="KW-0539">Nucleus</keyword>
<feature type="compositionally biased region" description="Polar residues" evidence="9">
    <location>
        <begin position="126"/>
        <end position="153"/>
    </location>
</feature>
<evidence type="ECO:0000313" key="12">
    <source>
        <dbReference type="Proteomes" id="UP000646827"/>
    </source>
</evidence>
<evidence type="ECO:0000256" key="3">
    <source>
        <dbReference type="ARBA" id="ARBA00022723"/>
    </source>
</evidence>
<reference evidence="11 12" key="1">
    <citation type="submission" date="2020-12" db="EMBL/GenBank/DDBJ databases">
        <title>Metabolic potential, ecology and presence of endohyphal bacteria is reflected in genomic diversity of Mucoromycotina.</title>
        <authorList>
            <person name="Muszewska A."/>
            <person name="Okrasinska A."/>
            <person name="Steczkiewicz K."/>
            <person name="Drgas O."/>
            <person name="Orlowska M."/>
            <person name="Perlinska-Lenart U."/>
            <person name="Aleksandrzak-Piekarczyk T."/>
            <person name="Szatraj K."/>
            <person name="Zielenkiewicz U."/>
            <person name="Pilsyk S."/>
            <person name="Malc E."/>
            <person name="Mieczkowski P."/>
            <person name="Kruszewska J.S."/>
            <person name="Biernat P."/>
            <person name="Pawlowska J."/>
        </authorList>
    </citation>
    <scope>NUCLEOTIDE SEQUENCE [LARGE SCALE GENOMIC DNA]</scope>
    <source>
        <strain evidence="11 12">CBS 142.35</strain>
    </source>
</reference>
<keyword evidence="4" id="KW-0677">Repeat</keyword>
<dbReference type="Pfam" id="PF14608">
    <property type="entry name" value="zf-CCCH_2"/>
    <property type="match status" value="5"/>
</dbReference>
<dbReference type="GO" id="GO:0005634">
    <property type="term" value="C:nucleus"/>
    <property type="evidence" value="ECO:0007669"/>
    <property type="project" value="UniProtKB-SubCell"/>
</dbReference>
<feature type="region of interest" description="Disordered" evidence="9">
    <location>
        <begin position="369"/>
        <end position="411"/>
    </location>
</feature>
<dbReference type="InterPro" id="IPR040366">
    <property type="entry name" value="Nab2/ZC3H14"/>
</dbReference>
<proteinExistence type="inferred from homology"/>
<keyword evidence="12" id="KW-1185">Reference proteome</keyword>
<dbReference type="Gene3D" id="4.10.1000.30">
    <property type="match status" value="1"/>
</dbReference>
<dbReference type="PANTHER" id="PTHR14738:SF29">
    <property type="entry name" value="ZINC FINGER CCCH DOMAIN-CONTAINING PROTEIN 14"/>
    <property type="match status" value="1"/>
</dbReference>
<feature type="domain" description="C3H1-type" evidence="10">
    <location>
        <begin position="171"/>
        <end position="196"/>
    </location>
</feature>
<dbReference type="OrthoDB" id="438553at2759"/>
<feature type="non-terminal residue" evidence="11">
    <location>
        <position position="1"/>
    </location>
</feature>
<evidence type="ECO:0000256" key="2">
    <source>
        <dbReference type="ARBA" id="ARBA00008423"/>
    </source>
</evidence>
<feature type="region of interest" description="Disordered" evidence="9">
    <location>
        <begin position="41"/>
        <end position="171"/>
    </location>
</feature>
<keyword evidence="6 8" id="KW-0862">Zinc</keyword>
<dbReference type="GO" id="GO:0043488">
    <property type="term" value="P:regulation of mRNA stability"/>
    <property type="evidence" value="ECO:0007669"/>
    <property type="project" value="InterPro"/>
</dbReference>
<evidence type="ECO:0000256" key="9">
    <source>
        <dbReference type="SAM" id="MobiDB-lite"/>
    </source>
</evidence>
<feature type="compositionally biased region" description="Basic and acidic residues" evidence="9">
    <location>
        <begin position="96"/>
        <end position="125"/>
    </location>
</feature>
<comment type="similarity">
    <text evidence="2">Belongs to the ZC3H14 family.</text>
</comment>
<evidence type="ECO:0000256" key="4">
    <source>
        <dbReference type="ARBA" id="ARBA00022737"/>
    </source>
</evidence>
<feature type="zinc finger region" description="C3H1-type" evidence="8">
    <location>
        <begin position="171"/>
        <end position="196"/>
    </location>
</feature>
<dbReference type="Proteomes" id="UP000646827">
    <property type="component" value="Unassembled WGS sequence"/>
</dbReference>
<name>A0A8H7SF18_9FUNG</name>
<evidence type="ECO:0000256" key="6">
    <source>
        <dbReference type="ARBA" id="ARBA00022833"/>
    </source>
</evidence>
<dbReference type="GO" id="GO:0008270">
    <property type="term" value="F:zinc ion binding"/>
    <property type="evidence" value="ECO:0007669"/>
    <property type="project" value="UniProtKB-KW"/>
</dbReference>
<feature type="compositionally biased region" description="Polar residues" evidence="9">
    <location>
        <begin position="389"/>
        <end position="402"/>
    </location>
</feature>
<accession>A0A8H7SF18</accession>
<feature type="compositionally biased region" description="Basic and acidic residues" evidence="9">
    <location>
        <begin position="369"/>
        <end position="381"/>
    </location>
</feature>
<dbReference type="GO" id="GO:0005737">
    <property type="term" value="C:cytoplasm"/>
    <property type="evidence" value="ECO:0007669"/>
    <property type="project" value="TreeGrafter"/>
</dbReference>
<comment type="subcellular location">
    <subcellularLocation>
        <location evidence="1">Nucleus</location>
    </subcellularLocation>
</comment>
<dbReference type="AlphaFoldDB" id="A0A8H7SF18"/>
<gene>
    <name evidence="11" type="ORF">INT45_011051</name>
</gene>
<evidence type="ECO:0000313" key="11">
    <source>
        <dbReference type="EMBL" id="KAG2228259.1"/>
    </source>
</evidence>